<dbReference type="EMBL" id="SRLC01000001">
    <property type="protein sequence ID" value="TGE24555.1"/>
    <property type="molecule type" value="Genomic_DNA"/>
</dbReference>
<dbReference type="Proteomes" id="UP000297549">
    <property type="component" value="Unassembled WGS sequence"/>
</dbReference>
<comment type="caution">
    <text evidence="3">The sequence shown here is derived from an EMBL/GenBank/DDBJ whole genome shotgun (WGS) entry which is preliminary data.</text>
</comment>
<dbReference type="InterPro" id="IPR023809">
    <property type="entry name" value="Thiopep_bacteriocin_synth_dom"/>
</dbReference>
<protein>
    <recommendedName>
        <fullName evidence="5">Lantibiotic dehydratase</fullName>
    </recommendedName>
</protein>
<reference evidence="3 4" key="1">
    <citation type="submission" date="2019-04" db="EMBL/GenBank/DDBJ databases">
        <authorList>
            <person name="Feng G."/>
            <person name="Zhang J."/>
            <person name="Zhu H."/>
        </authorList>
    </citation>
    <scope>NUCLEOTIDE SEQUENCE [LARGE SCALE GENOMIC DNA]</scope>
    <source>
        <strain evidence="3 4">JCM 31653</strain>
    </source>
</reference>
<gene>
    <name evidence="3" type="ORF">E5K00_04905</name>
</gene>
<dbReference type="InterPro" id="IPR006827">
    <property type="entry name" value="Lant_deHydtase_N"/>
</dbReference>
<keyword evidence="4" id="KW-1185">Reference proteome</keyword>
<dbReference type="AlphaFoldDB" id="A0A4Z0Q4B0"/>
<evidence type="ECO:0000313" key="3">
    <source>
        <dbReference type="EMBL" id="TGE24555.1"/>
    </source>
</evidence>
<evidence type="ECO:0000259" key="2">
    <source>
        <dbReference type="Pfam" id="PF14028"/>
    </source>
</evidence>
<proteinExistence type="predicted"/>
<name>A0A4Z0Q4B0_9BACT</name>
<dbReference type="Pfam" id="PF14028">
    <property type="entry name" value="Lant_dehydr_C"/>
    <property type="match status" value="1"/>
</dbReference>
<evidence type="ECO:0008006" key="5">
    <source>
        <dbReference type="Google" id="ProtNLM"/>
    </source>
</evidence>
<dbReference type="Pfam" id="PF04738">
    <property type="entry name" value="Lant_dehydr_N"/>
    <property type="match status" value="1"/>
</dbReference>
<feature type="domain" description="Lantibiotic dehydratase N-terminal" evidence="1">
    <location>
        <begin position="36"/>
        <end position="694"/>
    </location>
</feature>
<evidence type="ECO:0000313" key="4">
    <source>
        <dbReference type="Proteomes" id="UP000297549"/>
    </source>
</evidence>
<feature type="domain" description="Thiopeptide-type bacteriocin biosynthesis" evidence="2">
    <location>
        <begin position="769"/>
        <end position="1040"/>
    </location>
</feature>
<accession>A0A4Z0Q4B0</accession>
<organism evidence="3 4">
    <name type="scientific">Hymenobacter aquaticus</name>
    <dbReference type="NCBI Taxonomy" id="1867101"/>
    <lineage>
        <taxon>Bacteria</taxon>
        <taxon>Pseudomonadati</taxon>
        <taxon>Bacteroidota</taxon>
        <taxon>Cytophagia</taxon>
        <taxon>Cytophagales</taxon>
        <taxon>Hymenobacteraceae</taxon>
        <taxon>Hymenobacter</taxon>
    </lineage>
</organism>
<dbReference type="OrthoDB" id="1273722at2"/>
<evidence type="ECO:0000259" key="1">
    <source>
        <dbReference type="Pfam" id="PF04738"/>
    </source>
</evidence>
<dbReference type="RefSeq" id="WP_135462139.1">
    <property type="nucleotide sequence ID" value="NZ_SRLC01000001.1"/>
</dbReference>
<sequence length="1052" mass="117704">MSYSISFPEFIVLRTPLLPFTATHDLSEETLRGLFQNPLLTEALFIASPDFSGAVQQWLAHEPLAPKDRDKLLLSLRKYLLRMAYRCTPYGLFAGISRAAWGPATTLRLEPQRNYVRHTRVDMDYLCSLATTLGQDEGIRGALLYYPNNTLYRVGNQYRYVEYRFLKKTRQHELVTVDHSEFLDTVLQLARPGQPAAVLAQALVGPDISLEEAEEFIAEIIAAQVLVSELEPAVTGTGYLQQLLRVLHQADKTHPALLHLTQLDQQLAALDHSFLGNTLGQYQAIVRGIEQQGPEVEANHLLQVDMLKPTSSHTLGEAVQAELRRTVELLHGLGKHHENEVLHKFRLAFLEQYEQQEVPLLQVLDMEMGIGYPADQQANTDPAPLLHDLPLGSSVPSETLLKWNAWQEFLFEKYLRVTSGQDTHIVLEAADVQPFLTPATTPLPASLYCMGAVLAASTQALDAGEFQVVYQAAAGPSAANLLGRFCHLDPALTADVQAALRAEEAQQPEAVFAEIVHLNQSRIGNISTRPVLRAYEIPILVQAGVDEEHTITLDDLRLSVRGEQLVLRSARLNRQVIPRLSSAHNYSLHALPAYHFLCALQAQHVTPGLSWNWGVLQQAKFLPRVSYGNTILSGAKWRLSKAETEPFCQAPEAGLLAAAHQLRHSRNLPAWIVLTEGDNKLPIQLDSVPHLQVLQAVLKQRGGLLVEECLFQPDNLLVTGPEGAFTNEFIFPLSTQPVVPAPPRAAPAPPAAAEHAPRPARTFFLGSEWLYVKLYCGLQTADTLLTEVVLPLAEQLKEQGIIDNWFFIRYRDTQHHLRVRFHGAGAFYGPVIEALHAALRPYAEANLLFSLRTDTYQREAERYGAHNVVRSEVLFGHDSEATLRILDLLGGQESDQIRWLLALRSVDSLLTDFGRSLEQKRQLLHRLQHNFKEELASTSAAAKKAFGNKYRQVRPQIEHVLTPDLAPDDELAPALAVFAERSRQWAPTIEAILRQEAAGTLEVKLDSLLASYVHMTLNRFFRSKQRLQEAVIYDFLHQHYASLAARTARQLQ</sequence>
<dbReference type="NCBIfam" id="TIGR03891">
    <property type="entry name" value="thiopep_ocin"/>
    <property type="match status" value="1"/>
</dbReference>